<sequence>MYKRVEDSTIESTQFISLVNSLLPRLEGLILMGVGLYVLLKH</sequence>
<evidence type="ECO:0000313" key="2">
    <source>
        <dbReference type="EMBL" id="AFM40386.1"/>
    </source>
</evidence>
<keyword evidence="1" id="KW-0812">Transmembrane</keyword>
<reference evidence="2 3" key="1">
    <citation type="journal article" date="2012" name="J. Bacteriol.">
        <title>Complete genome sequences of Desulfosporosinus orientis DSM765T, Desulfosporosinus youngiae DSM17734T, Desulfosporosinus meridiei DSM13257T, and Desulfosporosinus acidiphilus DSM22704T.</title>
        <authorList>
            <person name="Pester M."/>
            <person name="Brambilla E."/>
            <person name="Alazard D."/>
            <person name="Rattei T."/>
            <person name="Weinmaier T."/>
            <person name="Han J."/>
            <person name="Lucas S."/>
            <person name="Lapidus A."/>
            <person name="Cheng J.F."/>
            <person name="Goodwin L."/>
            <person name="Pitluck S."/>
            <person name="Peters L."/>
            <person name="Ovchinnikova G."/>
            <person name="Teshima H."/>
            <person name="Detter J.C."/>
            <person name="Han C.S."/>
            <person name="Tapia R."/>
            <person name="Land M.L."/>
            <person name="Hauser L."/>
            <person name="Kyrpides N.C."/>
            <person name="Ivanova N.N."/>
            <person name="Pagani I."/>
            <person name="Huntmann M."/>
            <person name="Wei C.L."/>
            <person name="Davenport K.W."/>
            <person name="Daligault H."/>
            <person name="Chain P.S."/>
            <person name="Chen A."/>
            <person name="Mavromatis K."/>
            <person name="Markowitz V."/>
            <person name="Szeto E."/>
            <person name="Mikhailova N."/>
            <person name="Pati A."/>
            <person name="Wagner M."/>
            <person name="Woyke T."/>
            <person name="Ollivier B."/>
            <person name="Klenk H.P."/>
            <person name="Spring S."/>
            <person name="Loy A."/>
        </authorList>
    </citation>
    <scope>NUCLEOTIDE SEQUENCE [LARGE SCALE GENOMIC DNA]</scope>
    <source>
        <strain evidence="3">DSM 22704 / JCM 16185 / SJ4</strain>
    </source>
</reference>
<dbReference type="STRING" id="646529.Desaci_1362"/>
<protein>
    <submittedName>
        <fullName evidence="2">Uncharacterized protein</fullName>
    </submittedName>
</protein>
<proteinExistence type="predicted"/>
<dbReference type="EMBL" id="CP003639">
    <property type="protein sequence ID" value="AFM40386.1"/>
    <property type="molecule type" value="Genomic_DNA"/>
</dbReference>
<dbReference type="AlphaFoldDB" id="I4D3L2"/>
<keyword evidence="1" id="KW-0472">Membrane</keyword>
<keyword evidence="1" id="KW-1133">Transmembrane helix</keyword>
<evidence type="ECO:0000313" key="3">
    <source>
        <dbReference type="Proteomes" id="UP000002892"/>
    </source>
</evidence>
<evidence type="ECO:0000256" key="1">
    <source>
        <dbReference type="SAM" id="Phobius"/>
    </source>
</evidence>
<keyword evidence="3" id="KW-1185">Reference proteome</keyword>
<dbReference type="HOGENOM" id="CLU_3250409_0_0_9"/>
<dbReference type="KEGG" id="dai:Desaci_1362"/>
<gene>
    <name evidence="2" type="ordered locus">Desaci_1362</name>
</gene>
<feature type="transmembrane region" description="Helical" evidence="1">
    <location>
        <begin position="22"/>
        <end position="40"/>
    </location>
</feature>
<dbReference type="Proteomes" id="UP000002892">
    <property type="component" value="Chromosome"/>
</dbReference>
<name>I4D3L2_DESAJ</name>
<accession>I4D3L2</accession>
<organism evidence="2 3">
    <name type="scientific">Desulfosporosinus acidiphilus (strain DSM 22704 / JCM 16185 / SJ4)</name>
    <dbReference type="NCBI Taxonomy" id="646529"/>
    <lineage>
        <taxon>Bacteria</taxon>
        <taxon>Bacillati</taxon>
        <taxon>Bacillota</taxon>
        <taxon>Clostridia</taxon>
        <taxon>Eubacteriales</taxon>
        <taxon>Desulfitobacteriaceae</taxon>
        <taxon>Desulfosporosinus</taxon>
    </lineage>
</organism>